<evidence type="ECO:0000259" key="2">
    <source>
        <dbReference type="Pfam" id="PF13191"/>
    </source>
</evidence>
<dbReference type="AlphaFoldDB" id="A0A499V629"/>
<proteinExistence type="predicted"/>
<feature type="domain" description="Orc1-like AAA ATPase" evidence="2">
    <location>
        <begin position="26"/>
        <end position="98"/>
    </location>
</feature>
<dbReference type="InterPro" id="IPR027417">
    <property type="entry name" value="P-loop_NTPase"/>
</dbReference>
<feature type="region of interest" description="Disordered" evidence="1">
    <location>
        <begin position="1"/>
        <end position="25"/>
    </location>
</feature>
<evidence type="ECO:0000313" key="3">
    <source>
        <dbReference type="EMBL" id="BBJ47868.1"/>
    </source>
</evidence>
<accession>A0A499V629</accession>
<dbReference type="Pfam" id="PF13191">
    <property type="entry name" value="AAA_16"/>
    <property type="match status" value="1"/>
</dbReference>
<organism evidence="3">
    <name type="scientific">Streptomyces avermitilis</name>
    <dbReference type="NCBI Taxonomy" id="33903"/>
    <lineage>
        <taxon>Bacteria</taxon>
        <taxon>Bacillati</taxon>
        <taxon>Actinomycetota</taxon>
        <taxon>Actinomycetes</taxon>
        <taxon>Kitasatosporales</taxon>
        <taxon>Streptomycetaceae</taxon>
        <taxon>Streptomyces</taxon>
    </lineage>
</organism>
<sequence>MDETTVVTGGVPGAGTGPAGDTEFPPVGRECERALLDGLLDALTERGGALLLSGDPGTGKSMLLGYTAGRCRTTVLRARGVESEAVLPYTVLADLLLPLRPYFTELPPGQRRALEGCLALADVAGPIPMRCAPVRSVC</sequence>
<dbReference type="EMBL" id="AP019621">
    <property type="protein sequence ID" value="BBJ47868.1"/>
    <property type="molecule type" value="Genomic_DNA"/>
</dbReference>
<name>A0A499V629_STRAX</name>
<reference evidence="3" key="1">
    <citation type="submission" date="2019-04" db="EMBL/GenBank/DDBJ databases">
        <title>Draft genome sequences of Streptomyces avermitilis MC3.</title>
        <authorList>
            <person name="Komaki H."/>
            <person name="Tamura T."/>
            <person name="Hosoyama A."/>
        </authorList>
    </citation>
    <scope>NUCLEOTIDE SEQUENCE</scope>
    <source>
        <strain evidence="3">MC3</strain>
    </source>
</reference>
<evidence type="ECO:0000256" key="1">
    <source>
        <dbReference type="SAM" id="MobiDB-lite"/>
    </source>
</evidence>
<dbReference type="SUPFAM" id="SSF52540">
    <property type="entry name" value="P-loop containing nucleoside triphosphate hydrolases"/>
    <property type="match status" value="1"/>
</dbReference>
<protein>
    <recommendedName>
        <fullName evidence="2">Orc1-like AAA ATPase domain-containing protein</fullName>
    </recommendedName>
</protein>
<gene>
    <name evidence="3" type="ORF">SAVMC3_04970</name>
</gene>
<dbReference type="InterPro" id="IPR041664">
    <property type="entry name" value="AAA_16"/>
</dbReference>